<keyword evidence="9 12" id="KW-1133">Transmembrane helix</keyword>
<dbReference type="CDD" id="cd07340">
    <property type="entry name" value="M48B_Htpx_like"/>
    <property type="match status" value="1"/>
</dbReference>
<dbReference type="PANTHER" id="PTHR43221:SF1">
    <property type="entry name" value="PROTEASE HTPX"/>
    <property type="match status" value="1"/>
</dbReference>
<dbReference type="GO" id="GO:0004222">
    <property type="term" value="F:metalloendopeptidase activity"/>
    <property type="evidence" value="ECO:0007669"/>
    <property type="project" value="UniProtKB-UniRule"/>
</dbReference>
<dbReference type="PANTHER" id="PTHR43221">
    <property type="entry name" value="PROTEASE HTPX"/>
    <property type="match status" value="1"/>
</dbReference>
<keyword evidence="7 12" id="KW-0378">Hydrolase</keyword>
<feature type="transmembrane region" description="Helical" evidence="12">
    <location>
        <begin position="16"/>
        <end position="41"/>
    </location>
</feature>
<feature type="binding site" evidence="12">
    <location>
        <position position="151"/>
    </location>
    <ligand>
        <name>Zn(2+)</name>
        <dbReference type="ChEBI" id="CHEBI:29105"/>
        <note>catalytic</note>
    </ligand>
</feature>
<feature type="transmembrane region" description="Helical" evidence="12">
    <location>
        <begin position="202"/>
        <end position="221"/>
    </location>
</feature>
<dbReference type="InterPro" id="IPR022919">
    <property type="entry name" value="Pept_M48_protease_HtpX"/>
</dbReference>
<accession>A0A1F7YJ14</accession>
<feature type="active site" evidence="12">
    <location>
        <position position="152"/>
    </location>
</feature>
<feature type="transmembrane region" description="Helical" evidence="12">
    <location>
        <begin position="163"/>
        <end position="182"/>
    </location>
</feature>
<comment type="cofactor">
    <cofactor evidence="12">
        <name>Zn(2+)</name>
        <dbReference type="ChEBI" id="CHEBI:29105"/>
    </cofactor>
    <text evidence="12">Binds 1 zinc ion per subunit.</text>
</comment>
<dbReference type="HAMAP" id="MF_00188">
    <property type="entry name" value="Pept_M48_protease_HtpX"/>
    <property type="match status" value="1"/>
</dbReference>
<feature type="domain" description="Peptidase M48" evidence="13">
    <location>
        <begin position="92"/>
        <end position="308"/>
    </location>
</feature>
<evidence type="ECO:0000313" key="15">
    <source>
        <dbReference type="Proteomes" id="UP000178851"/>
    </source>
</evidence>
<dbReference type="Gene3D" id="3.30.2010.10">
    <property type="entry name" value="Metalloproteases ('zincins'), catalytic domain"/>
    <property type="match status" value="1"/>
</dbReference>
<reference evidence="14 15" key="1">
    <citation type="journal article" date="2016" name="Nat. Commun.">
        <title>Thousands of microbial genomes shed light on interconnected biogeochemical processes in an aquifer system.</title>
        <authorList>
            <person name="Anantharaman K."/>
            <person name="Brown C.T."/>
            <person name="Hug L.A."/>
            <person name="Sharon I."/>
            <person name="Castelle C.J."/>
            <person name="Probst A.J."/>
            <person name="Thomas B.C."/>
            <person name="Singh A."/>
            <person name="Wilkins M.J."/>
            <person name="Karaoz U."/>
            <person name="Brodie E.L."/>
            <person name="Williams K.H."/>
            <person name="Hubbard S.S."/>
            <person name="Banfield J.F."/>
        </authorList>
    </citation>
    <scope>NUCLEOTIDE SEQUENCE [LARGE SCALE GENOMIC DNA]</scope>
</reference>
<evidence type="ECO:0000256" key="6">
    <source>
        <dbReference type="ARBA" id="ARBA00022723"/>
    </source>
</evidence>
<feature type="binding site" evidence="12">
    <location>
        <position position="230"/>
    </location>
    <ligand>
        <name>Zn(2+)</name>
        <dbReference type="ChEBI" id="CHEBI:29105"/>
        <note>catalytic</note>
    </ligand>
</feature>
<evidence type="ECO:0000256" key="4">
    <source>
        <dbReference type="ARBA" id="ARBA00022670"/>
    </source>
</evidence>
<evidence type="ECO:0000256" key="1">
    <source>
        <dbReference type="ARBA" id="ARBA00004651"/>
    </source>
</evidence>
<keyword evidence="4 12" id="KW-0645">Protease</keyword>
<keyword evidence="11 12" id="KW-0472">Membrane</keyword>
<dbReference type="InterPro" id="IPR050083">
    <property type="entry name" value="HtpX_protease"/>
</dbReference>
<evidence type="ECO:0000256" key="7">
    <source>
        <dbReference type="ARBA" id="ARBA00022801"/>
    </source>
</evidence>
<proteinExistence type="inferred from homology"/>
<dbReference type="EC" id="3.4.24.-" evidence="12"/>
<evidence type="ECO:0000256" key="5">
    <source>
        <dbReference type="ARBA" id="ARBA00022692"/>
    </source>
</evidence>
<evidence type="ECO:0000256" key="9">
    <source>
        <dbReference type="ARBA" id="ARBA00022989"/>
    </source>
</evidence>
<evidence type="ECO:0000313" key="14">
    <source>
        <dbReference type="EMBL" id="OGM27273.1"/>
    </source>
</evidence>
<keyword evidence="5 12" id="KW-0812">Transmembrane</keyword>
<evidence type="ECO:0000259" key="13">
    <source>
        <dbReference type="Pfam" id="PF01435"/>
    </source>
</evidence>
<evidence type="ECO:0000256" key="10">
    <source>
        <dbReference type="ARBA" id="ARBA00023049"/>
    </source>
</evidence>
<dbReference type="Proteomes" id="UP000178851">
    <property type="component" value="Unassembled WGS sequence"/>
</dbReference>
<comment type="similarity">
    <text evidence="2 12">Belongs to the peptidase M48B family.</text>
</comment>
<evidence type="ECO:0000256" key="8">
    <source>
        <dbReference type="ARBA" id="ARBA00022833"/>
    </source>
</evidence>
<evidence type="ECO:0000256" key="11">
    <source>
        <dbReference type="ARBA" id="ARBA00023136"/>
    </source>
</evidence>
<name>A0A1F7YJ14_9BACT</name>
<dbReference type="AlphaFoldDB" id="A0A1F7YJ14"/>
<organism evidence="14 15">
    <name type="scientific">Candidatus Woesebacteria bacterium RIFCSPHIGHO2_01_FULL_39_28</name>
    <dbReference type="NCBI Taxonomy" id="1802496"/>
    <lineage>
        <taxon>Bacteria</taxon>
        <taxon>Candidatus Woeseibacteriota</taxon>
    </lineage>
</organism>
<feature type="binding site" evidence="12">
    <location>
        <position position="155"/>
    </location>
    <ligand>
        <name>Zn(2+)</name>
        <dbReference type="ChEBI" id="CHEBI:29105"/>
        <note>catalytic</note>
    </ligand>
</feature>
<gene>
    <name evidence="12" type="primary">htpX</name>
    <name evidence="14" type="ORF">A2627_03375</name>
</gene>
<evidence type="ECO:0000256" key="3">
    <source>
        <dbReference type="ARBA" id="ARBA00022475"/>
    </source>
</evidence>
<keyword evidence="3 12" id="KW-1003">Cell membrane</keyword>
<comment type="caution">
    <text evidence="14">The sequence shown here is derived from an EMBL/GenBank/DDBJ whole genome shotgun (WGS) entry which is preliminary data.</text>
</comment>
<dbReference type="GO" id="GO:0006508">
    <property type="term" value="P:proteolysis"/>
    <property type="evidence" value="ECO:0007669"/>
    <property type="project" value="UniProtKB-KW"/>
</dbReference>
<evidence type="ECO:0000256" key="12">
    <source>
        <dbReference type="HAMAP-Rule" id="MF_00188"/>
    </source>
</evidence>
<evidence type="ECO:0000256" key="2">
    <source>
        <dbReference type="ARBA" id="ARBA00009779"/>
    </source>
</evidence>
<keyword evidence="8 12" id="KW-0862">Zinc</keyword>
<dbReference type="EMBL" id="MGGI01000005">
    <property type="protein sequence ID" value="OGM27273.1"/>
    <property type="molecule type" value="Genomic_DNA"/>
</dbReference>
<protein>
    <recommendedName>
        <fullName evidence="12">Protease HtpX homolog</fullName>
        <ecNumber evidence="12">3.4.24.-</ecNumber>
    </recommendedName>
</protein>
<feature type="transmembrane region" description="Helical" evidence="12">
    <location>
        <begin position="47"/>
        <end position="68"/>
    </location>
</feature>
<dbReference type="GO" id="GO:0008270">
    <property type="term" value="F:zinc ion binding"/>
    <property type="evidence" value="ECO:0007669"/>
    <property type="project" value="UniProtKB-UniRule"/>
</dbReference>
<sequence length="309" mass="33771">MINIYEAIDANKRKSLLIVVFFAIFVALVVYVITNAIGVYLGYQPGGLGFAGIALIISGLISYGGYYFSDKIVLTISGARPVDKKKDPLFYSVVENLCIATGLPKPKLYVIEDTAPNAFATGRDPEHAALCATTGILDKLNRTELEGVIAHELSHIQNYDVRLMSLVTVMVGVVALVGDLFLRMSWWGGRRRDDRENNAGAIFLALGLVFAILSPIVAQLIQLAVSRRREFLADAGSVAVTRQPEGLILALEKISSDQEPLEAANKATAHLYIVNPFKSKGHGGVGWFANLFNTHPPIEERIKVLKQMM</sequence>
<dbReference type="Pfam" id="PF01435">
    <property type="entry name" value="Peptidase_M48"/>
    <property type="match status" value="1"/>
</dbReference>
<keyword evidence="10 12" id="KW-0482">Metalloprotease</keyword>
<dbReference type="GO" id="GO:0005886">
    <property type="term" value="C:plasma membrane"/>
    <property type="evidence" value="ECO:0007669"/>
    <property type="project" value="UniProtKB-SubCell"/>
</dbReference>
<keyword evidence="6 12" id="KW-0479">Metal-binding</keyword>
<comment type="subcellular location">
    <subcellularLocation>
        <location evidence="1 12">Cell membrane</location>
        <topology evidence="1 12">Multi-pass membrane protein</topology>
    </subcellularLocation>
</comment>
<dbReference type="InterPro" id="IPR001915">
    <property type="entry name" value="Peptidase_M48"/>
</dbReference>